<dbReference type="EMBL" id="VJMJ01000048">
    <property type="protein sequence ID" value="KAF0740633.1"/>
    <property type="molecule type" value="Genomic_DNA"/>
</dbReference>
<organism evidence="2 3">
    <name type="scientific">Aphanomyces euteiches</name>
    <dbReference type="NCBI Taxonomy" id="100861"/>
    <lineage>
        <taxon>Eukaryota</taxon>
        <taxon>Sar</taxon>
        <taxon>Stramenopiles</taxon>
        <taxon>Oomycota</taxon>
        <taxon>Saprolegniomycetes</taxon>
        <taxon>Saprolegniales</taxon>
        <taxon>Verrucalvaceae</taxon>
        <taxon>Aphanomyces</taxon>
    </lineage>
</organism>
<evidence type="ECO:0000313" key="3">
    <source>
        <dbReference type="Proteomes" id="UP000481153"/>
    </source>
</evidence>
<gene>
    <name evidence="2" type="ORF">Ae201684_004008</name>
</gene>
<feature type="region of interest" description="Disordered" evidence="1">
    <location>
        <begin position="26"/>
        <end position="54"/>
    </location>
</feature>
<protein>
    <submittedName>
        <fullName evidence="2">Uncharacterized protein</fullName>
    </submittedName>
</protein>
<sequence length="126" mass="14444">MMAESSYLPSLLRNMRWGHMNEKEKHLREPLLSDASTDDSSDSEENDDLDTRPKQHVVITVEPKLTRSERLLRSGWSFMLTRQQHMNVVPTVETTHDIVNKALVKLAWLTVAAVSMLLLALYRQAA</sequence>
<reference evidence="2 3" key="1">
    <citation type="submission" date="2019-07" db="EMBL/GenBank/DDBJ databases">
        <title>Genomics analysis of Aphanomyces spp. identifies a new class of oomycete effector associated with host adaptation.</title>
        <authorList>
            <person name="Gaulin E."/>
        </authorList>
    </citation>
    <scope>NUCLEOTIDE SEQUENCE [LARGE SCALE GENOMIC DNA]</scope>
    <source>
        <strain evidence="2 3">ATCC 201684</strain>
    </source>
</reference>
<accession>A0A6G0XKC2</accession>
<proteinExistence type="predicted"/>
<keyword evidence="3" id="KW-1185">Reference proteome</keyword>
<comment type="caution">
    <text evidence="2">The sequence shown here is derived from an EMBL/GenBank/DDBJ whole genome shotgun (WGS) entry which is preliminary data.</text>
</comment>
<dbReference type="AlphaFoldDB" id="A0A6G0XKC2"/>
<evidence type="ECO:0000256" key="1">
    <source>
        <dbReference type="SAM" id="MobiDB-lite"/>
    </source>
</evidence>
<evidence type="ECO:0000313" key="2">
    <source>
        <dbReference type="EMBL" id="KAF0740633.1"/>
    </source>
</evidence>
<name>A0A6G0XKC2_9STRA</name>
<dbReference type="VEuPathDB" id="FungiDB:AeMF1_009209"/>
<feature type="compositionally biased region" description="Acidic residues" evidence="1">
    <location>
        <begin position="36"/>
        <end position="48"/>
    </location>
</feature>
<dbReference type="Proteomes" id="UP000481153">
    <property type="component" value="Unassembled WGS sequence"/>
</dbReference>